<feature type="domain" description="ABC transporter" evidence="5">
    <location>
        <begin position="3"/>
        <end position="233"/>
    </location>
</feature>
<keyword evidence="6" id="KW-0547">Nucleotide-binding</keyword>
<dbReference type="InterPro" id="IPR008995">
    <property type="entry name" value="Mo/tungstate-bd_C_term_dom"/>
</dbReference>
<dbReference type="InterPro" id="IPR015853">
    <property type="entry name" value="ABC_transpr_FbpC"/>
</dbReference>
<dbReference type="Gene3D" id="2.40.50.100">
    <property type="match status" value="1"/>
</dbReference>
<evidence type="ECO:0000256" key="4">
    <source>
        <dbReference type="ARBA" id="ARBA00023136"/>
    </source>
</evidence>
<dbReference type="PANTHER" id="PTHR43875">
    <property type="entry name" value="MALTODEXTRIN IMPORT ATP-BINDING PROTEIN MSMX"/>
    <property type="match status" value="1"/>
</dbReference>
<keyword evidence="2" id="KW-0813">Transport</keyword>
<reference evidence="6" key="1">
    <citation type="journal article" date="2014" name="Int. J. Syst. Evol. Microbiol.">
        <title>Complete genome sequence of Corynebacterium casei LMG S-19264T (=DSM 44701T), isolated from a smear-ripened cheese.</title>
        <authorList>
            <consortium name="US DOE Joint Genome Institute (JGI-PGF)"/>
            <person name="Walter F."/>
            <person name="Albersmeier A."/>
            <person name="Kalinowski J."/>
            <person name="Ruckert C."/>
        </authorList>
    </citation>
    <scope>NUCLEOTIDE SEQUENCE</scope>
    <source>
        <strain evidence="6">CGMCC 1.15880</strain>
    </source>
</reference>
<dbReference type="GO" id="GO:0015408">
    <property type="term" value="F:ABC-type ferric iron transporter activity"/>
    <property type="evidence" value="ECO:0007669"/>
    <property type="project" value="InterPro"/>
</dbReference>
<dbReference type="InterPro" id="IPR012340">
    <property type="entry name" value="NA-bd_OB-fold"/>
</dbReference>
<keyword evidence="3" id="KW-1003">Cell membrane</keyword>
<gene>
    <name evidence="6" type="ORF">GCM10011498_30130</name>
</gene>
<dbReference type="GO" id="GO:0005524">
    <property type="term" value="F:ATP binding"/>
    <property type="evidence" value="ECO:0007669"/>
    <property type="project" value="UniProtKB-KW"/>
</dbReference>
<dbReference type="AlphaFoldDB" id="A0A916VS25"/>
<dbReference type="InterPro" id="IPR047641">
    <property type="entry name" value="ABC_transpr_MalK/UgpC-like"/>
</dbReference>
<dbReference type="SUPFAM" id="SSF50331">
    <property type="entry name" value="MOP-like"/>
    <property type="match status" value="1"/>
</dbReference>
<comment type="similarity">
    <text evidence="1">Belongs to the ABC transporter superfamily.</text>
</comment>
<evidence type="ECO:0000256" key="1">
    <source>
        <dbReference type="ARBA" id="ARBA00005417"/>
    </source>
</evidence>
<protein>
    <submittedName>
        <fullName evidence="6">ABC transporter ATP-binding protein</fullName>
    </submittedName>
</protein>
<dbReference type="InterPro" id="IPR003439">
    <property type="entry name" value="ABC_transporter-like_ATP-bd"/>
</dbReference>
<dbReference type="PANTHER" id="PTHR43875:SF1">
    <property type="entry name" value="OSMOPROTECTIVE COMPOUNDS UPTAKE ATP-BINDING PROTEIN GGTA"/>
    <property type="match status" value="1"/>
</dbReference>
<dbReference type="Proteomes" id="UP000628017">
    <property type="component" value="Unassembled WGS sequence"/>
</dbReference>
<evidence type="ECO:0000256" key="2">
    <source>
        <dbReference type="ARBA" id="ARBA00022448"/>
    </source>
</evidence>
<keyword evidence="7" id="KW-1185">Reference proteome</keyword>
<dbReference type="Gene3D" id="2.40.50.140">
    <property type="entry name" value="Nucleic acid-binding proteins"/>
    <property type="match status" value="1"/>
</dbReference>
<organism evidence="6 7">
    <name type="scientific">Neptunicoccus cionae</name>
    <dbReference type="NCBI Taxonomy" id="2035344"/>
    <lineage>
        <taxon>Bacteria</taxon>
        <taxon>Pseudomonadati</taxon>
        <taxon>Pseudomonadota</taxon>
        <taxon>Alphaproteobacteria</taxon>
        <taxon>Rhodobacterales</taxon>
        <taxon>Paracoccaceae</taxon>
        <taxon>Neptunicoccus</taxon>
    </lineage>
</organism>
<dbReference type="InterPro" id="IPR027417">
    <property type="entry name" value="P-loop_NTPase"/>
</dbReference>
<dbReference type="GO" id="GO:0016887">
    <property type="term" value="F:ATP hydrolysis activity"/>
    <property type="evidence" value="ECO:0007669"/>
    <property type="project" value="InterPro"/>
</dbReference>
<dbReference type="PROSITE" id="PS50893">
    <property type="entry name" value="ABC_TRANSPORTER_2"/>
    <property type="match status" value="1"/>
</dbReference>
<evidence type="ECO:0000313" key="7">
    <source>
        <dbReference type="Proteomes" id="UP000628017"/>
    </source>
</evidence>
<keyword evidence="4" id="KW-0472">Membrane</keyword>
<dbReference type="CDD" id="cd03259">
    <property type="entry name" value="ABC_Carb_Solutes_like"/>
    <property type="match status" value="1"/>
</dbReference>
<dbReference type="Gene3D" id="3.40.50.300">
    <property type="entry name" value="P-loop containing nucleotide triphosphate hydrolases"/>
    <property type="match status" value="1"/>
</dbReference>
<evidence type="ECO:0000259" key="5">
    <source>
        <dbReference type="PROSITE" id="PS50893"/>
    </source>
</evidence>
<evidence type="ECO:0000256" key="3">
    <source>
        <dbReference type="ARBA" id="ARBA00022475"/>
    </source>
</evidence>
<proteinExistence type="inferred from homology"/>
<name>A0A916VS25_9RHOB</name>
<keyword evidence="6" id="KW-0067">ATP-binding</keyword>
<reference evidence="6" key="2">
    <citation type="submission" date="2020-09" db="EMBL/GenBank/DDBJ databases">
        <authorList>
            <person name="Sun Q."/>
            <person name="Zhou Y."/>
        </authorList>
    </citation>
    <scope>NUCLEOTIDE SEQUENCE</scope>
    <source>
        <strain evidence="6">CGMCC 1.15880</strain>
    </source>
</reference>
<dbReference type="RefSeq" id="WP_188677127.1">
    <property type="nucleotide sequence ID" value="NZ_BMKA01000004.1"/>
</dbReference>
<dbReference type="Pfam" id="PF00005">
    <property type="entry name" value="ABC_tran"/>
    <property type="match status" value="1"/>
</dbReference>
<dbReference type="EMBL" id="BMKA01000004">
    <property type="protein sequence ID" value="GGA27107.1"/>
    <property type="molecule type" value="Genomic_DNA"/>
</dbReference>
<evidence type="ECO:0000313" key="6">
    <source>
        <dbReference type="EMBL" id="GGA27107.1"/>
    </source>
</evidence>
<comment type="caution">
    <text evidence="6">The sequence shown here is derived from an EMBL/GenBank/DDBJ whole genome shotgun (WGS) entry which is preliminary data.</text>
</comment>
<dbReference type="GO" id="GO:0055052">
    <property type="term" value="C:ATP-binding cassette (ABC) transporter complex, substrate-binding subunit-containing"/>
    <property type="evidence" value="ECO:0007669"/>
    <property type="project" value="TreeGrafter"/>
</dbReference>
<dbReference type="SUPFAM" id="SSF52540">
    <property type="entry name" value="P-loop containing nucleoside triphosphate hydrolases"/>
    <property type="match status" value="1"/>
</dbReference>
<sequence length="373" mass="40554">MALVLEGVSKVVNGQTHIHPTDLELRSGTMNVLLGPTLAGKTSLMRLMAGLDVPNTGKVFWDGKDVTGMRVQDRGVAMVYQQFINYPSMTVYENIASPMRLLGKTAAEIDAAVKKAADLMKLSEMLDRKPLELSGGQQQRCALARALVKDAGLVLLDEPLANLDYKLREELRAEIPKIFEEAGSIFVYATTEPEEALLLGGNTATMWEGRITQFDKTPIVYRQPVDATTARVFSDPPMNFLNIRKSGDTLHFGDGQSAGSAGFAALPDGEYVAGFRPNHLELENRGNATLEFTGTLQVKEITGSETFVHLDHHGENWVGLIHGVKDLEIGVALKVFLDPRHVYIFAQDGTSVAPAAYATETQTATATEGLTHG</sequence>
<accession>A0A916VS25</accession>